<dbReference type="KEGG" id="tng:GSTEN00037290G001"/>
<protein>
    <submittedName>
        <fullName evidence="1">(spotted green pufferfish) hypothetical protein</fullName>
    </submittedName>
</protein>
<gene>
    <name evidence="1" type="ORF">GSTENG00037290001</name>
</gene>
<proteinExistence type="predicted"/>
<accession>Q4RCP6</accession>
<feature type="non-terminal residue" evidence="1">
    <location>
        <position position="1"/>
    </location>
</feature>
<dbReference type="AlphaFoldDB" id="Q4RCP6"/>
<reference evidence="1" key="1">
    <citation type="journal article" date="2004" name="Nature">
        <title>Genome duplication in the teleost fish Tetraodon nigroviridis reveals the early vertebrate proto-karyotype.</title>
        <authorList>
            <person name="Jaillon O."/>
            <person name="Aury J.-M."/>
            <person name="Brunet F."/>
            <person name="Petit J.-L."/>
            <person name="Stange-Thomann N."/>
            <person name="Mauceli E."/>
            <person name="Bouneau L."/>
            <person name="Fischer C."/>
            <person name="Ozouf-Costaz C."/>
            <person name="Bernot A."/>
            <person name="Nicaud S."/>
            <person name="Jaffe D."/>
            <person name="Fisher S."/>
            <person name="Lutfalla G."/>
            <person name="Dossat C."/>
            <person name="Segurens B."/>
            <person name="Dasilva C."/>
            <person name="Salanoubat M."/>
            <person name="Levy M."/>
            <person name="Boudet N."/>
            <person name="Castellano S."/>
            <person name="Anthouard V."/>
            <person name="Jubin C."/>
            <person name="Castelli V."/>
            <person name="Katinka M."/>
            <person name="Vacherie B."/>
            <person name="Biemont C."/>
            <person name="Skalli Z."/>
            <person name="Cattolico L."/>
            <person name="Poulain J."/>
            <person name="De Berardinis V."/>
            <person name="Cruaud C."/>
            <person name="Duprat S."/>
            <person name="Brottier P."/>
            <person name="Coutanceau J.-P."/>
            <person name="Gouzy J."/>
            <person name="Parra G."/>
            <person name="Lardier G."/>
            <person name="Chapple C."/>
            <person name="McKernan K.J."/>
            <person name="McEwan P."/>
            <person name="Bosak S."/>
            <person name="Kellis M."/>
            <person name="Volff J.-N."/>
            <person name="Guigo R."/>
            <person name="Zody M.C."/>
            <person name="Mesirov J."/>
            <person name="Lindblad-Toh K."/>
            <person name="Birren B."/>
            <person name="Nusbaum C."/>
            <person name="Kahn D."/>
            <person name="Robinson-Rechavi M."/>
            <person name="Laudet V."/>
            <person name="Schachter V."/>
            <person name="Quetier F."/>
            <person name="Saurin W."/>
            <person name="Scarpelli C."/>
            <person name="Wincker P."/>
            <person name="Lander E.S."/>
            <person name="Weissenbach J."/>
            <person name="Roest Crollius H."/>
        </authorList>
    </citation>
    <scope>NUCLEOTIDE SEQUENCE [LARGE SCALE GENOMIC DNA]</scope>
</reference>
<comment type="caution">
    <text evidence="1">The sequence shown here is derived from an EMBL/GenBank/DDBJ whole genome shotgun (WGS) entry which is preliminary data.</text>
</comment>
<dbReference type="EMBL" id="CAAE01018361">
    <property type="protein sequence ID" value="CAG13837.1"/>
    <property type="molecule type" value="Genomic_DNA"/>
</dbReference>
<reference evidence="1" key="2">
    <citation type="submission" date="2004-02" db="EMBL/GenBank/DDBJ databases">
        <authorList>
            <consortium name="Genoscope"/>
            <consortium name="Whitehead Institute Centre for Genome Research"/>
        </authorList>
    </citation>
    <scope>NUCLEOTIDE SEQUENCE</scope>
</reference>
<name>Q4RCP6_TETNG</name>
<evidence type="ECO:0000313" key="1">
    <source>
        <dbReference type="EMBL" id="CAG13837.1"/>
    </source>
</evidence>
<organism evidence="1">
    <name type="scientific">Tetraodon nigroviridis</name>
    <name type="common">Spotted green pufferfish</name>
    <name type="synonym">Chelonodon nigroviridis</name>
    <dbReference type="NCBI Taxonomy" id="99883"/>
    <lineage>
        <taxon>Eukaryota</taxon>
        <taxon>Metazoa</taxon>
        <taxon>Chordata</taxon>
        <taxon>Craniata</taxon>
        <taxon>Vertebrata</taxon>
        <taxon>Euteleostomi</taxon>
        <taxon>Actinopterygii</taxon>
        <taxon>Neopterygii</taxon>
        <taxon>Teleostei</taxon>
        <taxon>Neoteleostei</taxon>
        <taxon>Acanthomorphata</taxon>
        <taxon>Eupercaria</taxon>
        <taxon>Tetraodontiformes</taxon>
        <taxon>Tetradontoidea</taxon>
        <taxon>Tetraodontidae</taxon>
        <taxon>Tetraodon</taxon>
    </lineage>
</organism>
<sequence>LQSRLFPAFPAVIITAYEMRRSITSECFTLRTQRVWIHFNHSR</sequence>